<sequence length="65" mass="7688">MISYAPFWRLIEREQVSQYRLIQDHKVSAAQLHRLKKNLPVSTETIRQLCLLFSCTVSDIMEVRP</sequence>
<evidence type="ECO:0000259" key="1">
    <source>
        <dbReference type="Pfam" id="PF13443"/>
    </source>
</evidence>
<name>A0A930DIZ0_9FIRM</name>
<dbReference type="RefSeq" id="WP_007157869.1">
    <property type="nucleotide sequence ID" value="NZ_CAUTEG010000088.1"/>
</dbReference>
<evidence type="ECO:0000313" key="2">
    <source>
        <dbReference type="EMBL" id="MBF1272602.1"/>
    </source>
</evidence>
<evidence type="ECO:0000313" key="3">
    <source>
        <dbReference type="Proteomes" id="UP000775770"/>
    </source>
</evidence>
<organism evidence="2 3">
    <name type="scientific">Oribacterium sinus</name>
    <dbReference type="NCBI Taxonomy" id="237576"/>
    <lineage>
        <taxon>Bacteria</taxon>
        <taxon>Bacillati</taxon>
        <taxon>Bacillota</taxon>
        <taxon>Clostridia</taxon>
        <taxon>Lachnospirales</taxon>
        <taxon>Lachnospiraceae</taxon>
        <taxon>Oribacterium</taxon>
    </lineage>
</organism>
<reference evidence="2" key="1">
    <citation type="submission" date="2020-04" db="EMBL/GenBank/DDBJ databases">
        <title>Deep metagenomics examines the oral microbiome during advanced dental caries in children, revealing novel taxa and co-occurrences with host molecules.</title>
        <authorList>
            <person name="Baker J.L."/>
            <person name="Morton J.T."/>
            <person name="Dinis M."/>
            <person name="Alvarez R."/>
            <person name="Tran N.C."/>
            <person name="Knight R."/>
            <person name="Edlund A."/>
        </authorList>
    </citation>
    <scope>NUCLEOTIDE SEQUENCE</scope>
    <source>
        <strain evidence="2">JCVI_38_bin.19</strain>
    </source>
</reference>
<dbReference type="EMBL" id="JABZRA010000042">
    <property type="protein sequence ID" value="MBF1272602.1"/>
    <property type="molecule type" value="Genomic_DNA"/>
</dbReference>
<proteinExistence type="predicted"/>
<accession>A0A930DIZ0</accession>
<dbReference type="Pfam" id="PF13443">
    <property type="entry name" value="HTH_26"/>
    <property type="match status" value="1"/>
</dbReference>
<dbReference type="InterPro" id="IPR001387">
    <property type="entry name" value="Cro/C1-type_HTH"/>
</dbReference>
<dbReference type="AlphaFoldDB" id="A0A930DIZ0"/>
<protein>
    <submittedName>
        <fullName evidence="2">Helix-turn-helix transcriptional regulator</fullName>
    </submittedName>
</protein>
<comment type="caution">
    <text evidence="2">The sequence shown here is derived from an EMBL/GenBank/DDBJ whole genome shotgun (WGS) entry which is preliminary data.</text>
</comment>
<gene>
    <name evidence="2" type="ORF">HXM90_04175</name>
</gene>
<dbReference type="Proteomes" id="UP000775770">
    <property type="component" value="Unassembled WGS sequence"/>
</dbReference>
<feature type="domain" description="HTH cro/C1-type" evidence="1">
    <location>
        <begin position="8"/>
        <end position="63"/>
    </location>
</feature>